<evidence type="ECO:0000259" key="1">
    <source>
        <dbReference type="Pfam" id="PF02579"/>
    </source>
</evidence>
<accession>A0A3D8P0R1</accession>
<feature type="domain" description="Dinitrogenase iron-molybdenum cofactor biosynthesis" evidence="1">
    <location>
        <begin position="17"/>
        <end position="104"/>
    </location>
</feature>
<evidence type="ECO:0000313" key="3">
    <source>
        <dbReference type="Proteomes" id="UP000256329"/>
    </source>
</evidence>
<gene>
    <name evidence="2" type="ORF">DXX99_10580</name>
</gene>
<protein>
    <submittedName>
        <fullName evidence="2">Dinitrogenase iron-molybdenum cofactor</fullName>
    </submittedName>
</protein>
<sequence length="129" mass="13490">MEGKIAIAALGDSPEAAFSRHFATATHFLIYDTTSGELEVVVNTARDLPAGRGVAVADLLIGKGVKGVVVELIGPRPFARLQEAGIKVYPGPRIKVQEVLNAIKAEQLAPPLEAPTEASHAGEHGGCQE</sequence>
<dbReference type="Proteomes" id="UP000256329">
    <property type="component" value="Unassembled WGS sequence"/>
</dbReference>
<dbReference type="PANTHER" id="PTHR42983">
    <property type="entry name" value="DINITROGENASE IRON-MOLYBDENUM COFACTOR PROTEIN-RELATED"/>
    <property type="match status" value="1"/>
</dbReference>
<dbReference type="InterPro" id="IPR036105">
    <property type="entry name" value="DiNase_FeMo-co_biosyn_sf"/>
</dbReference>
<proteinExistence type="predicted"/>
<dbReference type="AlphaFoldDB" id="A0A3D8P0R1"/>
<comment type="caution">
    <text evidence="2">The sequence shown here is derived from an EMBL/GenBank/DDBJ whole genome shotgun (WGS) entry which is preliminary data.</text>
</comment>
<dbReference type="InterPro" id="IPR003731">
    <property type="entry name" value="Di-Nase_FeMo-co_biosynth"/>
</dbReference>
<dbReference type="OrthoDB" id="9807451at2"/>
<name>A0A3D8P0R1_9THEO</name>
<keyword evidence="3" id="KW-1185">Reference proteome</keyword>
<organism evidence="2 3">
    <name type="scientific">Ammonifex thiophilus</name>
    <dbReference type="NCBI Taxonomy" id="444093"/>
    <lineage>
        <taxon>Bacteria</taxon>
        <taxon>Bacillati</taxon>
        <taxon>Bacillota</taxon>
        <taxon>Clostridia</taxon>
        <taxon>Thermoanaerobacterales</taxon>
        <taxon>Thermoanaerobacteraceae</taxon>
        <taxon>Ammonifex</taxon>
    </lineage>
</organism>
<dbReference type="PANTHER" id="PTHR42983:SF1">
    <property type="entry name" value="IRON-MOLYBDENUM PROTEIN"/>
    <property type="match status" value="1"/>
</dbReference>
<dbReference type="EMBL" id="QSLN01000032">
    <property type="protein sequence ID" value="RDV80710.1"/>
    <property type="molecule type" value="Genomic_DNA"/>
</dbReference>
<dbReference type="RefSeq" id="WP_115793446.1">
    <property type="nucleotide sequence ID" value="NZ_QSLN01000032.1"/>
</dbReference>
<dbReference type="InterPro" id="IPR033913">
    <property type="entry name" value="MTH1175_dom"/>
</dbReference>
<reference evidence="2 3" key="1">
    <citation type="submission" date="2018-08" db="EMBL/GenBank/DDBJ databases">
        <title>Form III RuBisCO-mediated autotrophy in Thermodesulfobium bacteria.</title>
        <authorList>
            <person name="Toshchakov S.V."/>
            <person name="Kublanov I.V."/>
            <person name="Frolov E."/>
            <person name="Bonch-Osmolovskaya E.A."/>
            <person name="Tourova T.P."/>
            <person name="Chernych N.A."/>
            <person name="Lebedinsky A.V."/>
        </authorList>
    </citation>
    <scope>NUCLEOTIDE SEQUENCE [LARGE SCALE GENOMIC DNA]</scope>
    <source>
        <strain evidence="2 3">SR</strain>
    </source>
</reference>
<dbReference type="SUPFAM" id="SSF53146">
    <property type="entry name" value="Nitrogenase accessory factor-like"/>
    <property type="match status" value="1"/>
</dbReference>
<dbReference type="CDD" id="cd00851">
    <property type="entry name" value="MTH1175"/>
    <property type="match status" value="1"/>
</dbReference>
<dbReference type="Pfam" id="PF02579">
    <property type="entry name" value="Nitro_FeMo-Co"/>
    <property type="match status" value="1"/>
</dbReference>
<dbReference type="Gene3D" id="3.30.420.130">
    <property type="entry name" value="Dinitrogenase iron-molybdenum cofactor biosynthesis domain"/>
    <property type="match status" value="1"/>
</dbReference>
<evidence type="ECO:0000313" key="2">
    <source>
        <dbReference type="EMBL" id="RDV80710.1"/>
    </source>
</evidence>